<feature type="region of interest" description="Disordered" evidence="1">
    <location>
        <begin position="344"/>
        <end position="363"/>
    </location>
</feature>
<dbReference type="OrthoDB" id="2646484at2759"/>
<dbReference type="AlphaFoldDB" id="A0A286UKN4"/>
<accession>A0A286UKN4</accession>
<feature type="region of interest" description="Disordered" evidence="1">
    <location>
        <begin position="436"/>
        <end position="496"/>
    </location>
</feature>
<feature type="region of interest" description="Disordered" evidence="1">
    <location>
        <begin position="574"/>
        <end position="599"/>
    </location>
</feature>
<evidence type="ECO:0000313" key="3">
    <source>
        <dbReference type="Proteomes" id="UP000217199"/>
    </source>
</evidence>
<feature type="compositionally biased region" description="Polar residues" evidence="1">
    <location>
        <begin position="289"/>
        <end position="304"/>
    </location>
</feature>
<proteinExistence type="predicted"/>
<comment type="caution">
    <text evidence="2">The sequence shown here is derived from an EMBL/GenBank/DDBJ whole genome shotgun (WGS) entry which is preliminary data.</text>
</comment>
<sequence>MTNPSTLPPPIHDPNTGKIYVAIPAPAFILVGNRISLSDPSINDNSGFVYVEYQPTKDGLLSEKSPISDDLKSHINKWREGQNISLEPPPGHIPWAGVTGNCKKRLNSIKPGTIHKIPSREDLVSDNGTFSSIESLSHLQIQASSSDDTLLNGSLPSVCSSAWSGSIPIPRISLVNARTSSVLPTSVPISTPKPFVNLKNLDKRRYTICAPNLVGRREAHVLERRRTAEKINHDPVFFHPVATTRTLSRINDLDNFFSSGLKCMQSTMNQLNKTLETPQTPSLFVSTSTKTVPLSFESPSTSRDPLTHPDKSTPLATRRGKPTPASIKIVDQVAFTTATLEYPEIPTPFRGSPEPTRNLFPDNADYPKITLNKGMSTEQMIRCLRSQMEGLYPSGNSLAIFDGQCKHAEGWLVKEANESTFSLSRSDVVLENKAYRKGDKGDNKPKYQGCVDKGSQTRERESSPPHVLTPKPGPLRSTFSSPPRFKPISHSKPRLTKGLETCSTGYIKVSRENMENQERTPYCERVKPHKSILSCGTPVSTSAKKRVRFSDSAEFLGSISVTPERKPIIQQARTEPAPKMVSTRVSSPKRKPPPSMNPDLVNTLKPKQDLHDSVHGKALVDPKYDPYSMDMRKTTRLTTRPQNSPLLSVKDEFTTNTSAVKTLDMRMSLESNSSFTKTRNPKPGLSQHPDPEQLVGLVRDHSGPRETELLTTLVINTTSAECVDASVLLSSNQNINLKKPRNAIKVAGISFPKSKRKSYLISGNIGKDNNLQEANNEKENIMLEVAQEVHKKNGRRSLAIGNVLNRLRG</sequence>
<organism evidence="2 3">
    <name type="scientific">Pyrrhoderma noxium</name>
    <dbReference type="NCBI Taxonomy" id="2282107"/>
    <lineage>
        <taxon>Eukaryota</taxon>
        <taxon>Fungi</taxon>
        <taxon>Dikarya</taxon>
        <taxon>Basidiomycota</taxon>
        <taxon>Agaricomycotina</taxon>
        <taxon>Agaricomycetes</taxon>
        <taxon>Hymenochaetales</taxon>
        <taxon>Hymenochaetaceae</taxon>
        <taxon>Pyrrhoderma</taxon>
    </lineage>
</organism>
<name>A0A286UKN4_9AGAM</name>
<gene>
    <name evidence="2" type="ORF">PNOK_0510100</name>
</gene>
<reference evidence="2 3" key="1">
    <citation type="journal article" date="2017" name="Mol. Ecol.">
        <title>Comparative and population genomic landscape of Phellinus noxius: A hypervariable fungus causing root rot in trees.</title>
        <authorList>
            <person name="Chung C.L."/>
            <person name="Lee T.J."/>
            <person name="Akiba M."/>
            <person name="Lee H.H."/>
            <person name="Kuo T.H."/>
            <person name="Liu D."/>
            <person name="Ke H.M."/>
            <person name="Yokoi T."/>
            <person name="Roa M.B."/>
            <person name="Lu M.J."/>
            <person name="Chang Y.Y."/>
            <person name="Ann P.J."/>
            <person name="Tsai J.N."/>
            <person name="Chen C.Y."/>
            <person name="Tzean S.S."/>
            <person name="Ota Y."/>
            <person name="Hattori T."/>
            <person name="Sahashi N."/>
            <person name="Liou R.F."/>
            <person name="Kikuchi T."/>
            <person name="Tsai I.J."/>
        </authorList>
    </citation>
    <scope>NUCLEOTIDE SEQUENCE [LARGE SCALE GENOMIC DNA]</scope>
    <source>
        <strain evidence="2 3">FFPRI411160</strain>
    </source>
</reference>
<dbReference type="Proteomes" id="UP000217199">
    <property type="component" value="Unassembled WGS sequence"/>
</dbReference>
<feature type="region of interest" description="Disordered" evidence="1">
    <location>
        <begin position="671"/>
        <end position="691"/>
    </location>
</feature>
<protein>
    <submittedName>
        <fullName evidence="2">Uncharacterized protein</fullName>
    </submittedName>
</protein>
<dbReference type="EMBL" id="NBII01000004">
    <property type="protein sequence ID" value="PAV20167.1"/>
    <property type="molecule type" value="Genomic_DNA"/>
</dbReference>
<keyword evidence="3" id="KW-1185">Reference proteome</keyword>
<feature type="region of interest" description="Disordered" evidence="1">
    <location>
        <begin position="289"/>
        <end position="322"/>
    </location>
</feature>
<evidence type="ECO:0000256" key="1">
    <source>
        <dbReference type="SAM" id="MobiDB-lite"/>
    </source>
</evidence>
<feature type="compositionally biased region" description="Basic and acidic residues" evidence="1">
    <location>
        <begin position="436"/>
        <end position="445"/>
    </location>
</feature>
<evidence type="ECO:0000313" key="2">
    <source>
        <dbReference type="EMBL" id="PAV20167.1"/>
    </source>
</evidence>
<dbReference type="InParanoid" id="A0A286UKN4"/>